<dbReference type="Proteomes" id="UP000324974">
    <property type="component" value="Chromosome"/>
</dbReference>
<dbReference type="KEGG" id="lrs:PX52LOC_06074"/>
<evidence type="ECO:0000313" key="2">
    <source>
        <dbReference type="EMBL" id="QEL19020.1"/>
    </source>
</evidence>
<organism evidence="2 3">
    <name type="scientific">Limnoglobus roseus</name>
    <dbReference type="NCBI Taxonomy" id="2598579"/>
    <lineage>
        <taxon>Bacteria</taxon>
        <taxon>Pseudomonadati</taxon>
        <taxon>Planctomycetota</taxon>
        <taxon>Planctomycetia</taxon>
        <taxon>Gemmatales</taxon>
        <taxon>Gemmataceae</taxon>
        <taxon>Limnoglobus</taxon>
    </lineage>
</organism>
<evidence type="ECO:0000256" key="1">
    <source>
        <dbReference type="SAM" id="Phobius"/>
    </source>
</evidence>
<keyword evidence="1" id="KW-1133">Transmembrane helix</keyword>
<dbReference type="EMBL" id="CP042425">
    <property type="protein sequence ID" value="QEL19020.1"/>
    <property type="molecule type" value="Genomic_DNA"/>
</dbReference>
<name>A0A5C1AJI2_9BACT</name>
<protein>
    <recommendedName>
        <fullName evidence="4">Signal peptide prediction</fullName>
    </recommendedName>
</protein>
<sequence length="137" mass="15484">MLRLRRILGYLWASPNTLLGLLVLPMALATGGAVQVVRGVVEIHGGFARWFLARGLPTAIPIFGPAAALTLGHVVLGQDRECLDKSRDHEHVHVRQYERWGPFFLPAYFFASFLAWRRGQDPYFDNRFEREAYGTAS</sequence>
<proteinExistence type="predicted"/>
<dbReference type="RefSeq" id="WP_149113462.1">
    <property type="nucleotide sequence ID" value="NZ_CP042425.1"/>
</dbReference>
<evidence type="ECO:0008006" key="4">
    <source>
        <dbReference type="Google" id="ProtNLM"/>
    </source>
</evidence>
<evidence type="ECO:0000313" key="3">
    <source>
        <dbReference type="Proteomes" id="UP000324974"/>
    </source>
</evidence>
<gene>
    <name evidence="2" type="ORF">PX52LOC_06074</name>
</gene>
<accession>A0A5C1AJI2</accession>
<feature type="transmembrane region" description="Helical" evidence="1">
    <location>
        <begin position="55"/>
        <end position="76"/>
    </location>
</feature>
<keyword evidence="1" id="KW-0472">Membrane</keyword>
<dbReference type="AlphaFoldDB" id="A0A5C1AJI2"/>
<keyword evidence="3" id="KW-1185">Reference proteome</keyword>
<dbReference type="OrthoDB" id="274512at2"/>
<keyword evidence="1" id="KW-0812">Transmembrane</keyword>
<reference evidence="3" key="1">
    <citation type="submission" date="2019-08" db="EMBL/GenBank/DDBJ databases">
        <title>Limnoglobus roseus gen. nov., sp. nov., a novel freshwater planctomycete with a giant genome from the family Gemmataceae.</title>
        <authorList>
            <person name="Kulichevskaya I.S."/>
            <person name="Naumoff D.G."/>
            <person name="Miroshnikov K."/>
            <person name="Ivanova A."/>
            <person name="Philippov D.A."/>
            <person name="Hakobyan A."/>
            <person name="Rijpstra I.C."/>
            <person name="Sinninghe Damste J.S."/>
            <person name="Liesack W."/>
            <person name="Dedysh S.N."/>
        </authorList>
    </citation>
    <scope>NUCLEOTIDE SEQUENCE [LARGE SCALE GENOMIC DNA]</scope>
    <source>
        <strain evidence="3">PX52</strain>
    </source>
</reference>